<dbReference type="eggNOG" id="COG5502">
    <property type="taxonomic scope" value="Bacteria"/>
</dbReference>
<name>A0A062VD39_9PROT</name>
<dbReference type="Pfam" id="PF10025">
    <property type="entry name" value="DUF2267"/>
    <property type="match status" value="1"/>
</dbReference>
<evidence type="ECO:0000313" key="2">
    <source>
        <dbReference type="Proteomes" id="UP000027100"/>
    </source>
</evidence>
<organism evidence="1 2">
    <name type="scientific">Hyphomonas polymorpha PS728</name>
    <dbReference type="NCBI Taxonomy" id="1280954"/>
    <lineage>
        <taxon>Bacteria</taxon>
        <taxon>Pseudomonadati</taxon>
        <taxon>Pseudomonadota</taxon>
        <taxon>Alphaproteobacteria</taxon>
        <taxon>Hyphomonadales</taxon>
        <taxon>Hyphomonadaceae</taxon>
        <taxon>Hyphomonas</taxon>
    </lineage>
</organism>
<sequence length="147" mass="16714">MPWTYRHASAEWQRFLEVARDEMDLVSNNSAYTAIEGVLLAFRRRLTVDQALRFADALPSVVRAIFLYRWHPKAPSPWGNREAQTAEAKALRPRHNLTPDNCIEAAAIALRAVVRPDEIDPVLSAIGPEAEAFWRVAPERLRPVDFP</sequence>
<dbReference type="Gene3D" id="1.10.490.110">
    <property type="entry name" value="Uncharacterized conserved protein DUF2267"/>
    <property type="match status" value="1"/>
</dbReference>
<evidence type="ECO:0000313" key="1">
    <source>
        <dbReference type="EMBL" id="KCZ98218.1"/>
    </source>
</evidence>
<dbReference type="AlphaFoldDB" id="A0A062VD39"/>
<evidence type="ECO:0008006" key="3">
    <source>
        <dbReference type="Google" id="ProtNLM"/>
    </source>
</evidence>
<proteinExistence type="predicted"/>
<comment type="caution">
    <text evidence="1">The sequence shown here is derived from an EMBL/GenBank/DDBJ whole genome shotgun (WGS) entry which is preliminary data.</text>
</comment>
<gene>
    <name evidence="1" type="ORF">HPO_11464</name>
</gene>
<dbReference type="InterPro" id="IPR038282">
    <property type="entry name" value="DUF2267_sf"/>
</dbReference>
<dbReference type="PATRIC" id="fig|1280954.3.peg.2323"/>
<dbReference type="EMBL" id="ARYM01000012">
    <property type="protein sequence ID" value="KCZ98218.1"/>
    <property type="molecule type" value="Genomic_DNA"/>
</dbReference>
<protein>
    <recommendedName>
        <fullName evidence="3">DUF2267 domain-containing protein</fullName>
    </recommendedName>
</protein>
<dbReference type="InterPro" id="IPR018727">
    <property type="entry name" value="DUF2267"/>
</dbReference>
<dbReference type="Proteomes" id="UP000027100">
    <property type="component" value="Unassembled WGS sequence"/>
</dbReference>
<keyword evidence="2" id="KW-1185">Reference proteome</keyword>
<reference evidence="1 2" key="1">
    <citation type="journal article" date="2014" name="Antonie Van Leeuwenhoek">
        <title>Hyphomonas beringensis sp. nov. and Hyphomonas chukchiensis sp. nov., isolated from surface seawater of the Bering Sea and Chukchi Sea.</title>
        <authorList>
            <person name="Li C."/>
            <person name="Lai Q."/>
            <person name="Li G."/>
            <person name="Dong C."/>
            <person name="Wang J."/>
            <person name="Liao Y."/>
            <person name="Shao Z."/>
        </authorList>
    </citation>
    <scope>NUCLEOTIDE SEQUENCE [LARGE SCALE GENOMIC DNA]</scope>
    <source>
        <strain evidence="1 2">PS728</strain>
    </source>
</reference>
<accession>A0A062VD39</accession>